<protein>
    <submittedName>
        <fullName evidence="1">Uncharacterized protein</fullName>
    </submittedName>
</protein>
<reference evidence="1" key="1">
    <citation type="submission" date="2018-11" db="EMBL/GenBank/DDBJ databases">
        <authorList>
            <consortium name="Pathogen Informatics"/>
        </authorList>
    </citation>
    <scope>NUCLEOTIDE SEQUENCE</scope>
</reference>
<proteinExistence type="predicted"/>
<gene>
    <name evidence="1" type="ORF">PXEA_LOCUS21017</name>
</gene>
<evidence type="ECO:0000313" key="1">
    <source>
        <dbReference type="EMBL" id="VEL27577.1"/>
    </source>
</evidence>
<dbReference type="Proteomes" id="UP000784294">
    <property type="component" value="Unassembled WGS sequence"/>
</dbReference>
<dbReference type="EMBL" id="CAAALY010088191">
    <property type="protein sequence ID" value="VEL27577.1"/>
    <property type="molecule type" value="Genomic_DNA"/>
</dbReference>
<sequence>MEFELCLCYRPDKLNARRNWWGNVDVYTNSLQHKSDGSELRVESQNPSSATS</sequence>
<comment type="caution">
    <text evidence="1">The sequence shown here is derived from an EMBL/GenBank/DDBJ whole genome shotgun (WGS) entry which is preliminary data.</text>
</comment>
<accession>A0A448X432</accession>
<evidence type="ECO:0000313" key="2">
    <source>
        <dbReference type="Proteomes" id="UP000784294"/>
    </source>
</evidence>
<dbReference type="AlphaFoldDB" id="A0A448X432"/>
<name>A0A448X432_9PLAT</name>
<organism evidence="1 2">
    <name type="scientific">Protopolystoma xenopodis</name>
    <dbReference type="NCBI Taxonomy" id="117903"/>
    <lineage>
        <taxon>Eukaryota</taxon>
        <taxon>Metazoa</taxon>
        <taxon>Spiralia</taxon>
        <taxon>Lophotrochozoa</taxon>
        <taxon>Platyhelminthes</taxon>
        <taxon>Monogenea</taxon>
        <taxon>Polyopisthocotylea</taxon>
        <taxon>Polystomatidea</taxon>
        <taxon>Polystomatidae</taxon>
        <taxon>Protopolystoma</taxon>
    </lineage>
</organism>
<keyword evidence="2" id="KW-1185">Reference proteome</keyword>